<dbReference type="Pfam" id="PF21074">
    <property type="entry name" value="GDH_C"/>
    <property type="match status" value="1"/>
</dbReference>
<dbReference type="InterPro" id="IPR046346">
    <property type="entry name" value="Aminoacid_DH-like_N_sf"/>
</dbReference>
<gene>
    <name evidence="7" type="ORF">C884_01626</name>
</gene>
<dbReference type="PANTHER" id="PTHR43403:SF1">
    <property type="entry name" value="NAD-SPECIFIC GLUTAMATE DEHYDROGENASE"/>
    <property type="match status" value="1"/>
</dbReference>
<dbReference type="InterPro" id="IPR024727">
    <property type="entry name" value="NAD_Glu_DH_N_ACT1"/>
</dbReference>
<dbReference type="InterPro" id="IPR049056">
    <property type="entry name" value="NAD_Glu_DH_HM3"/>
</dbReference>
<evidence type="ECO:0000259" key="3">
    <source>
        <dbReference type="Pfam" id="PF21074"/>
    </source>
</evidence>
<dbReference type="InterPro" id="IPR007780">
    <property type="entry name" value="NAD_Glu_DH_bac"/>
</dbReference>
<dbReference type="InterPro" id="IPR049058">
    <property type="entry name" value="NAD_Glu_DH_HM2"/>
</dbReference>
<accession>M2YGC0</accession>
<dbReference type="STRING" id="71999.KPaMU14_01130"/>
<feature type="domain" description="NAD-glutamate dehydrogenase N-terminal ACT1" evidence="4">
    <location>
        <begin position="32"/>
        <end position="182"/>
    </location>
</feature>
<sequence>MAESQDRPDPSTADAQDSGGRRHPRPGSEPWMRTYYAGAPAQDLDRRGEDVLAARAQRHRELAQHRERGEVLITTLDEGSRTVVLIVADDVPYLVSTLNARIAGDWGGARLVVHPILRATRDDDGELRSVDELEDVRAISSGDTQTIPIVGALGETSAAESWIQVELAEHLDESQAQELIEGLRPALRTVAQIDADHDDMVRWVGSVNDSLSPMRSQLDDVEPAQEFLTWLLDGRFVLMGVKEYDLREDDEGLYLSSVEGSGLGILTETEEKSGRPRRLTVQAAEHARDRQAMFVTKANTRSGLHRNDYLDYIGVRRFDADGQVDGEYLILGLFARKAYSTSARNTPWVRDKVRAVAESFGFRPDSHSERDLQSVLEEYPRDELLHMSVEEAVRAARGVVELDERRVTRLFCRTDLFGRFVSAVVYLPRDRYNTEVRERISEILTEAYGAVDVDFDVSLSTSSLARLFFRLRLPQDTPPPVDHEDLQLKVRKAARSWPEALSMEIEELFDSERAREYVQRWAEAFPADYRAHYEIDEAIEDLRRCEMLWGRDEALPAEVRVAPSTAEGEPVRVNVYLTRSLTLTEMLPMEQNLGLTVLDQKPYQIRTGDGREFQLYDFGVELPDGVDAVGPDDARTEDLIEEILCAVISGRSESDSLDRLVLAERMHWRSIAVLRAYVKYLLQLRVPHSFEFMSDTLLAQPQVTRGIVELFETSFDPQRFAGEDGQPDDEAREAARAEVLEKLEAALDEVPSLDADRFLRTLVEVVCATARTNAYQQDRPAIALKLEPRRISAAPLPRPRHEIWVWSPRVEGTHLRFGPVSRGGLRWSDRREDFRTEVLGLVKAQMVKNSVIIPDGAKGGFFPKQLPDPAQDRGAWGEAGKDAYKEFIGSLLDVTDNLVPQEDGEDRVVVPEAVVRRDGDDSYLVVAADKGTAKFSDTANAISLERGFWLGDAFASGGSVGYDHKAMGITARGAWESVKRHFFELGHDTQTQDFTVVGVGDMSGDVFGNGMLLSEHIKLVAAFDHRDIFLDPDPDPAASFAERKRVFEMGPSSWKDYDASLISDGGGVHSRSSKSIPVSERVREVLGLPEGTTEMAPPELMRAILKAPVDLFYNGGIGTYFKASTETNADVGDKANDAIRVNGADVRVRVIGEGGNLGATQLGRIEAAQNGVLINTDAIDNSGGVESSDREVNIKILVDRMVAAGELPQDERAGFIESMTEELASLVLRTNVAQNITLSVDRWKADDYALTYARFMDWLEENADLDREIEYLPTDEQLEARAEDPEIDEPLTAPELSVLTAYAKIQLSGELIRSDLAEDPWTARIVQRYFPEAMGERFGEDLQTHPLRREIVGTLVANQMINMGGATFAYRALEQTSCEPGELAAAFLAAVEIFELDPLLQQLAELPADVSTEQWIQMIQDVRRLLDRAVRWLISRGLSQQPVEQVVEAFAQIPEVRREGLTFLGAEDAEAAQRREQLALEQGISEELAQTWSRLLDSYSLLDIVRLAESEGEDQDLELVGQLYFALHERFGIQTMLTRISGLPQTTRWEVLARMSMREDVYSTLTSMTAMALRADGETAEQKVEAWIEENRQSLERVGRTLQEIESSSGGDAATDMAALSVALRSMRSLISA</sequence>
<dbReference type="PIRSF" id="PIRSF036761">
    <property type="entry name" value="GDH_Mll4104"/>
    <property type="match status" value="1"/>
</dbReference>
<dbReference type="SUPFAM" id="SSF53223">
    <property type="entry name" value="Aminoacid dehydrogenase-like, N-terminal domain"/>
    <property type="match status" value="1"/>
</dbReference>
<dbReference type="GO" id="GO:0006538">
    <property type="term" value="P:L-glutamate catabolic process"/>
    <property type="evidence" value="ECO:0007669"/>
    <property type="project" value="InterPro"/>
</dbReference>
<name>M2YGC0_9MICC</name>
<feature type="domain" description="NAD-specific glutamate dehydrogenase C-terminal" evidence="3">
    <location>
        <begin position="1289"/>
        <end position="1628"/>
    </location>
</feature>
<dbReference type="GO" id="GO:0004069">
    <property type="term" value="F:L-aspartate:2-oxoglutarate aminotransferase activity"/>
    <property type="evidence" value="ECO:0007669"/>
    <property type="project" value="InterPro"/>
</dbReference>
<dbReference type="Pfam" id="PF21073">
    <property type="entry name" value="GDH_HM1"/>
    <property type="match status" value="1"/>
</dbReference>
<dbReference type="EMBL" id="ANHZ02000003">
    <property type="protein sequence ID" value="EME37575.1"/>
    <property type="molecule type" value="Genomic_DNA"/>
</dbReference>
<dbReference type="Pfam" id="PF21076">
    <property type="entry name" value="GDH_ACT2"/>
    <property type="match status" value="1"/>
</dbReference>
<dbReference type="Pfam" id="PF21079">
    <property type="entry name" value="GDH_HM2"/>
    <property type="match status" value="1"/>
</dbReference>
<dbReference type="Pfam" id="PF21077">
    <property type="entry name" value="GDH_ACT3"/>
    <property type="match status" value="1"/>
</dbReference>
<dbReference type="GO" id="GO:0004352">
    <property type="term" value="F:glutamate dehydrogenase (NAD+) activity"/>
    <property type="evidence" value="ECO:0007669"/>
    <property type="project" value="InterPro"/>
</dbReference>
<dbReference type="InterPro" id="IPR049059">
    <property type="entry name" value="NAD_Glu_DH_HM1"/>
</dbReference>
<protein>
    <submittedName>
        <fullName evidence="7">NAD-specific glutamate dehydrogenase, large form</fullName>
    </submittedName>
</protein>
<dbReference type="InterPro" id="IPR036291">
    <property type="entry name" value="NAD(P)-bd_dom_sf"/>
</dbReference>
<organism evidence="7 8">
    <name type="scientific">Kocuria palustris PEL</name>
    <dbReference type="NCBI Taxonomy" id="1236550"/>
    <lineage>
        <taxon>Bacteria</taxon>
        <taxon>Bacillati</taxon>
        <taxon>Actinomycetota</taxon>
        <taxon>Actinomycetes</taxon>
        <taxon>Micrococcales</taxon>
        <taxon>Micrococcaceae</taxon>
        <taxon>Kocuria</taxon>
    </lineage>
</organism>
<dbReference type="InterPro" id="IPR028971">
    <property type="entry name" value="NAD-GDH_cat"/>
</dbReference>
<evidence type="ECO:0000313" key="7">
    <source>
        <dbReference type="EMBL" id="EME37575.1"/>
    </source>
</evidence>
<feature type="region of interest" description="Disordered" evidence="1">
    <location>
        <begin position="1"/>
        <end position="34"/>
    </location>
</feature>
<dbReference type="Pfam" id="PF21075">
    <property type="entry name" value="GDH_ACT1"/>
    <property type="match status" value="1"/>
</dbReference>
<evidence type="ECO:0000313" key="8">
    <source>
        <dbReference type="Proteomes" id="UP000009877"/>
    </source>
</evidence>
<comment type="caution">
    <text evidence="7">The sequence shown here is derived from an EMBL/GenBank/DDBJ whole genome shotgun (WGS) entry which is preliminary data.</text>
</comment>
<dbReference type="Proteomes" id="UP000009877">
    <property type="component" value="Unassembled WGS sequence"/>
</dbReference>
<dbReference type="RefSeq" id="WP_006213700.1">
    <property type="nucleotide sequence ID" value="NZ_ANHZ02000003.1"/>
</dbReference>
<dbReference type="InterPro" id="IPR049062">
    <property type="entry name" value="NAD_Glu_DH_ACT2"/>
</dbReference>
<evidence type="ECO:0000259" key="5">
    <source>
        <dbReference type="Pfam" id="PF21076"/>
    </source>
</evidence>
<feature type="domain" description="NAD-glutamate dehydrogenase ACT3" evidence="6">
    <location>
        <begin position="563"/>
        <end position="625"/>
    </location>
</feature>
<feature type="domain" description="NAD-glutamate dehydrogenase ACT2" evidence="5">
    <location>
        <begin position="409"/>
        <end position="497"/>
    </location>
</feature>
<dbReference type="Pfam" id="PF05088">
    <property type="entry name" value="Bac_GDH_CD"/>
    <property type="match status" value="1"/>
</dbReference>
<feature type="domain" description="NAD-glutamate dehydrogenase catalytic" evidence="2">
    <location>
        <begin position="743"/>
        <end position="1240"/>
    </location>
</feature>
<evidence type="ECO:0000259" key="2">
    <source>
        <dbReference type="Pfam" id="PF05088"/>
    </source>
</evidence>
<keyword evidence="8" id="KW-1185">Reference proteome</keyword>
<dbReference type="InterPro" id="IPR049064">
    <property type="entry name" value="NAD_Glu_DH_ACT3"/>
</dbReference>
<proteinExistence type="predicted"/>
<reference evidence="7 8" key="1">
    <citation type="journal article" date="2014" name="Genome Announc.">
        <title>Draft Genome Sequence of Kocuria palustris PEL.</title>
        <authorList>
            <person name="Sharma G."/>
            <person name="Khatri I."/>
            <person name="Subramanian S."/>
        </authorList>
    </citation>
    <scope>NUCLEOTIDE SEQUENCE [LARGE SCALE GENOMIC DNA]</scope>
    <source>
        <strain evidence="7 8">PEL</strain>
    </source>
</reference>
<dbReference type="Gene3D" id="3.40.50.720">
    <property type="entry name" value="NAD(P)-binding Rossmann-like Domain"/>
    <property type="match status" value="1"/>
</dbReference>
<evidence type="ECO:0000256" key="1">
    <source>
        <dbReference type="SAM" id="MobiDB-lite"/>
    </source>
</evidence>
<dbReference type="InterPro" id="IPR048381">
    <property type="entry name" value="GDH_C"/>
</dbReference>
<evidence type="ECO:0000259" key="4">
    <source>
        <dbReference type="Pfam" id="PF21075"/>
    </source>
</evidence>
<dbReference type="PANTHER" id="PTHR43403">
    <property type="entry name" value="NAD-SPECIFIC GLUTAMATE DEHYDROGENASE"/>
    <property type="match status" value="1"/>
</dbReference>
<evidence type="ECO:0000259" key="6">
    <source>
        <dbReference type="Pfam" id="PF21077"/>
    </source>
</evidence>
<dbReference type="Pfam" id="PF21078">
    <property type="entry name" value="GDH_HM3"/>
    <property type="match status" value="1"/>
</dbReference>
<dbReference type="SUPFAM" id="SSF51735">
    <property type="entry name" value="NAD(P)-binding Rossmann-fold domains"/>
    <property type="match status" value="1"/>
</dbReference>